<proteinExistence type="predicted"/>
<keyword evidence="2" id="KW-0812">Transmembrane</keyword>
<gene>
    <name evidence="3" type="ORF">SAMN05192552_100395</name>
</gene>
<accession>A0A1G6KVS7</accession>
<name>A0A1G6KVS7_9EURY</name>
<reference evidence="3 4" key="1">
    <citation type="submission" date="2016-10" db="EMBL/GenBank/DDBJ databases">
        <authorList>
            <person name="Varghese N."/>
            <person name="Submissions S."/>
        </authorList>
    </citation>
    <scope>NUCLEOTIDE SEQUENCE [LARGE SCALE GENOMIC DNA]</scope>
    <source>
        <strain evidence="3 4">CDM_1</strain>
    </source>
</reference>
<sequence>MTSEKRAHARDRERGQSPIIGIILLFALVMMGALLVFVVGSSMFDALQSEANRERAQQYMLETDHRIMTVAAAGKDQPLPIDELPRADPTVSDDGSITVAWYDDTTKNDPWEDDSCAVTGELGALEFKSGGGTIAHQGGGVWEQVDGTTRIVSEPTIGYDGKSLQLQILQLDEGDIGKSEMVARSNHSAAIDLANEINKVGRTCSKPHVAVRIDSSYHDGWYRFIEDALGESEYSEVSVEHNETTGTVEARITEIRETDSSPSVIIADDHGLVGPGGKDLDHDQRLARSLEGDGGPNSGVFGIEAVLENTNNMKHTETVTVTIWDDELDDKLLEESTDITFRDDGQKSIRFPDIKFEHGTYKDKLEHGETYKYVIETESGDRTDDPPGSFYVGEPDSSFQLSNGTATTAGDNVTIGVELQNIGVKSDTQNVSLELEYQDDLPADLEKPYGIIGGQDISRSFGESNPATFTVNGSRLLDGEYEATIRTDDDVETVSFNVTAGFEPGRTGLNDVKDANVTVEVIASQVSGTLSRTSEHQLSPMTLDVIANGNTVHSFTNPEGGTNINTGPTWQNKSDESYRYHFTVDGETDLTLRNTRYSATRTEYWWGIPVQAPTCADRQTNPATLSHYSGPTYQDLTWCTDVPDDVSFGPIDASQGKNLQNVRVRSAKNNSIPALPAGASQQLSATEVLQERRLIKPSGDELDLSSGEFVFLFDNTVDCENAKCDEDDIDALWNDAIKAYQNNPHQPNDPDFNDLIVYVEVERAGVNPGKPGITIKPGSGDDTQVGAGNSDTDETSSKRNKAGINPDTSSIVIG</sequence>
<protein>
    <submittedName>
        <fullName evidence="3">Uncharacterized protein</fullName>
    </submittedName>
</protein>
<dbReference type="Pfam" id="PF23960">
    <property type="entry name" value="DUF7289"/>
    <property type="match status" value="1"/>
</dbReference>
<dbReference type="EMBL" id="FMZP01000003">
    <property type="protein sequence ID" value="SDC35043.1"/>
    <property type="molecule type" value="Genomic_DNA"/>
</dbReference>
<evidence type="ECO:0000313" key="4">
    <source>
        <dbReference type="Proteomes" id="UP000324021"/>
    </source>
</evidence>
<feature type="region of interest" description="Disordered" evidence="1">
    <location>
        <begin position="767"/>
        <end position="814"/>
    </location>
</feature>
<feature type="transmembrane region" description="Helical" evidence="2">
    <location>
        <begin position="20"/>
        <end position="44"/>
    </location>
</feature>
<organism evidence="3 4">
    <name type="scientific">Natrinema hispanicum</name>
    <dbReference type="NCBI Taxonomy" id="392421"/>
    <lineage>
        <taxon>Archaea</taxon>
        <taxon>Methanobacteriati</taxon>
        <taxon>Methanobacteriota</taxon>
        <taxon>Stenosarchaea group</taxon>
        <taxon>Halobacteria</taxon>
        <taxon>Halobacteriales</taxon>
        <taxon>Natrialbaceae</taxon>
        <taxon>Natrinema</taxon>
    </lineage>
</organism>
<dbReference type="InterPro" id="IPR055713">
    <property type="entry name" value="DUF7289"/>
</dbReference>
<evidence type="ECO:0000256" key="1">
    <source>
        <dbReference type="SAM" id="MobiDB-lite"/>
    </source>
</evidence>
<evidence type="ECO:0000313" key="3">
    <source>
        <dbReference type="EMBL" id="SDC35043.1"/>
    </source>
</evidence>
<keyword evidence="2" id="KW-0472">Membrane</keyword>
<evidence type="ECO:0000256" key="2">
    <source>
        <dbReference type="SAM" id="Phobius"/>
    </source>
</evidence>
<dbReference type="AlphaFoldDB" id="A0A1G6KVS7"/>
<dbReference type="Proteomes" id="UP000324021">
    <property type="component" value="Unassembled WGS sequence"/>
</dbReference>
<keyword evidence="2" id="KW-1133">Transmembrane helix</keyword>